<gene>
    <name evidence="8" type="ORF">Poli38472_005527</name>
</gene>
<feature type="compositionally biased region" description="Basic and acidic residues" evidence="6">
    <location>
        <begin position="29"/>
        <end position="39"/>
    </location>
</feature>
<dbReference type="InterPro" id="IPR000403">
    <property type="entry name" value="PI3/4_kinase_cat_dom"/>
</dbReference>
<name>A0A8K1FJA2_PYTOL</name>
<evidence type="ECO:0000256" key="3">
    <source>
        <dbReference type="ARBA" id="ARBA00022741"/>
    </source>
</evidence>
<feature type="region of interest" description="Disordered" evidence="6">
    <location>
        <begin position="82"/>
        <end position="101"/>
    </location>
</feature>
<accession>A0A8K1FJA2</accession>
<proteinExistence type="inferred from homology"/>
<evidence type="ECO:0000256" key="1">
    <source>
        <dbReference type="ARBA" id="ARBA00008941"/>
    </source>
</evidence>
<comment type="caution">
    <text evidence="8">The sequence shown here is derived from an EMBL/GenBank/DDBJ whole genome shotgun (WGS) entry which is preliminary data.</text>
</comment>
<evidence type="ECO:0000313" key="8">
    <source>
        <dbReference type="EMBL" id="TMW62909.1"/>
    </source>
</evidence>
<dbReference type="AlphaFoldDB" id="A0A8K1FJA2"/>
<dbReference type="GO" id="GO:0016301">
    <property type="term" value="F:kinase activity"/>
    <property type="evidence" value="ECO:0007669"/>
    <property type="project" value="UniProtKB-KW"/>
</dbReference>
<dbReference type="PANTHER" id="PTHR45800">
    <property type="entry name" value="PHOSPHATIDYLINOSITOL 4-KINASE GAMMA"/>
    <property type="match status" value="1"/>
</dbReference>
<keyword evidence="2" id="KW-0808">Transferase</keyword>
<feature type="domain" description="PI3K/PI4K catalytic" evidence="7">
    <location>
        <begin position="345"/>
        <end position="538"/>
    </location>
</feature>
<keyword evidence="4" id="KW-0418">Kinase</keyword>
<organism evidence="8 9">
    <name type="scientific">Pythium oligandrum</name>
    <name type="common">Mycoparasitic fungus</name>
    <dbReference type="NCBI Taxonomy" id="41045"/>
    <lineage>
        <taxon>Eukaryota</taxon>
        <taxon>Sar</taxon>
        <taxon>Stramenopiles</taxon>
        <taxon>Oomycota</taxon>
        <taxon>Peronosporomycetes</taxon>
        <taxon>Pythiales</taxon>
        <taxon>Pythiaceae</taxon>
        <taxon>Pythium</taxon>
    </lineage>
</organism>
<comment type="similarity">
    <text evidence="1">Belongs to the PI3/PI4-kinase family. Type II PI4K subfamily.</text>
</comment>
<dbReference type="InterPro" id="IPR044571">
    <property type="entry name" value="P4KG1-8"/>
</dbReference>
<keyword evidence="5" id="KW-0067">ATP-binding</keyword>
<evidence type="ECO:0000313" key="9">
    <source>
        <dbReference type="Proteomes" id="UP000794436"/>
    </source>
</evidence>
<dbReference type="PANTHER" id="PTHR45800:SF11">
    <property type="entry name" value="PHOSPHATIDYLINOSITOL 3-KINASE-RELATED PROTEIN KINASE"/>
    <property type="match status" value="1"/>
</dbReference>
<evidence type="ECO:0000256" key="5">
    <source>
        <dbReference type="ARBA" id="ARBA00022840"/>
    </source>
</evidence>
<keyword evidence="3" id="KW-0547">Nucleotide-binding</keyword>
<evidence type="ECO:0000256" key="2">
    <source>
        <dbReference type="ARBA" id="ARBA00022679"/>
    </source>
</evidence>
<feature type="region of interest" description="Disordered" evidence="6">
    <location>
        <begin position="1"/>
        <end position="44"/>
    </location>
</feature>
<dbReference type="EMBL" id="SPLM01000073">
    <property type="protein sequence ID" value="TMW62909.1"/>
    <property type="molecule type" value="Genomic_DNA"/>
</dbReference>
<protein>
    <recommendedName>
        <fullName evidence="7">PI3K/PI4K catalytic domain-containing protein</fullName>
    </recommendedName>
</protein>
<dbReference type="Pfam" id="PF00454">
    <property type="entry name" value="PI3_PI4_kinase"/>
    <property type="match status" value="1"/>
</dbReference>
<evidence type="ECO:0000259" key="7">
    <source>
        <dbReference type="Pfam" id="PF00454"/>
    </source>
</evidence>
<keyword evidence="9" id="KW-1185">Reference proteome</keyword>
<sequence length="616" mass="67738">MVKLSPSSAIGGGGASAGGRLSHVTLPSRRSEPKLHYEQPAKSSWRLTRWPSSPVKRFSAVQALASPVQAVKQCFFEKENNQVDSLPSPSVPESSNHDSTLSSLWRRHVKGPQDDVEPEIDGIHEHKVGATIDLSDLRGSLATIRVPLKPVESIGGSSTSLADLLAEEFGESATLTRSSVVEELEEFRRHPEDKVKVFPEYFSSKEKDVVKHVAETLRLGCQFGEKNVSVFKTGSCENATALHTLRGRFRSVSEPVLHDEVYVDVPSLAQHGKDGFIARLRLRRLDSGGGVRRNMLWDVAQLSSTDGVADPVSEGDGGVYAVQSRTSGEKLAMFKPAEEEKFVREGIIPGEGAVREEAAYVLDSGANGFSGVPATAVARLHLANIGKAKQGAVQRFMMGSIGSMESYGMPFDLEKARAFVPVEQVHRVGLLDIRTFNTDRHPGNILLIGDKAPYTMIPIDHGCILPSWFHLSEARFDWLEYPQCKVPFSDAALAYIDSLDAEHDANTLRKLGIREECVTTLKICTLFMKLAAKAGRTLHWMGSFMQRDGCFENPSALEHAIHQACEATGIPFSFVPNEFNEQKGQITLGILSRRPPSVFFKHLERLLRDQIANTES</sequence>
<reference evidence="8" key="1">
    <citation type="submission" date="2019-03" db="EMBL/GenBank/DDBJ databases">
        <title>Long read genome sequence of the mycoparasitic Pythium oligandrum ATCC 38472 isolated from sugarbeet rhizosphere.</title>
        <authorList>
            <person name="Gaulin E."/>
        </authorList>
    </citation>
    <scope>NUCLEOTIDE SEQUENCE</scope>
    <source>
        <strain evidence="8">ATCC 38472_TT</strain>
    </source>
</reference>
<dbReference type="OrthoDB" id="5839at2759"/>
<evidence type="ECO:0000256" key="6">
    <source>
        <dbReference type="SAM" id="MobiDB-lite"/>
    </source>
</evidence>
<dbReference type="Proteomes" id="UP000794436">
    <property type="component" value="Unassembled WGS sequence"/>
</dbReference>
<evidence type="ECO:0000256" key="4">
    <source>
        <dbReference type="ARBA" id="ARBA00022777"/>
    </source>
</evidence>
<dbReference type="GO" id="GO:0005524">
    <property type="term" value="F:ATP binding"/>
    <property type="evidence" value="ECO:0007669"/>
    <property type="project" value="UniProtKB-KW"/>
</dbReference>